<evidence type="ECO:0000313" key="2">
    <source>
        <dbReference type="EMBL" id="QPF92474.1"/>
    </source>
</evidence>
<dbReference type="KEGG" id="bcou:IC761_04020"/>
<proteinExistence type="predicted"/>
<feature type="signal peptide" evidence="1">
    <location>
        <begin position="1"/>
        <end position="31"/>
    </location>
</feature>
<dbReference type="RefSeq" id="WP_195802010.1">
    <property type="nucleotide sequence ID" value="NZ_CP061379.1"/>
</dbReference>
<protein>
    <recommendedName>
        <fullName evidence="4">Cysteine rich repeat protein</fullName>
    </recommendedName>
</protein>
<organism evidence="2 3">
    <name type="scientific">Bradyrhizobium commune</name>
    <dbReference type="NCBI Taxonomy" id="83627"/>
    <lineage>
        <taxon>Bacteria</taxon>
        <taxon>Pseudomonadati</taxon>
        <taxon>Pseudomonadota</taxon>
        <taxon>Alphaproteobacteria</taxon>
        <taxon>Hyphomicrobiales</taxon>
        <taxon>Nitrobacteraceae</taxon>
        <taxon>Bradyrhizobium</taxon>
    </lineage>
</organism>
<dbReference type="InterPro" id="IPR001893">
    <property type="entry name" value="Cys-rich_GLG1_repeat"/>
</dbReference>
<evidence type="ECO:0000313" key="3">
    <source>
        <dbReference type="Proteomes" id="UP000594621"/>
    </source>
</evidence>
<name>A0A7S9H0C8_9BRAD</name>
<dbReference type="Pfam" id="PF00839">
    <property type="entry name" value="Cys_rich_FGFR"/>
    <property type="match status" value="1"/>
</dbReference>
<dbReference type="AlphaFoldDB" id="A0A7S9H0C8"/>
<reference evidence="2 3" key="1">
    <citation type="submission" date="2020-09" db="EMBL/GenBank/DDBJ databases">
        <title>Complete genomes of bradyrhizobia occurring on native shrubby legumes in Australia.</title>
        <authorList>
            <person name="Lafay B."/>
        </authorList>
    </citation>
    <scope>NUCLEOTIDE SEQUENCE [LARGE SCALE GENOMIC DNA]</scope>
    <source>
        <strain evidence="2 3">BDV5040</strain>
    </source>
</reference>
<dbReference type="GO" id="GO:0016020">
    <property type="term" value="C:membrane"/>
    <property type="evidence" value="ECO:0007669"/>
    <property type="project" value="InterPro"/>
</dbReference>
<evidence type="ECO:0000256" key="1">
    <source>
        <dbReference type="SAM" id="SignalP"/>
    </source>
</evidence>
<dbReference type="EMBL" id="CP061379">
    <property type="protein sequence ID" value="QPF92474.1"/>
    <property type="molecule type" value="Genomic_DNA"/>
</dbReference>
<feature type="chain" id="PRO_5032268872" description="Cysteine rich repeat protein" evidence="1">
    <location>
        <begin position="32"/>
        <end position="103"/>
    </location>
</feature>
<evidence type="ECO:0008006" key="4">
    <source>
        <dbReference type="Google" id="ProtNLM"/>
    </source>
</evidence>
<keyword evidence="3" id="KW-1185">Reference proteome</keyword>
<accession>A0A7S9H0C8</accession>
<sequence length="103" mass="10738">MSNIANFASPMRVAIAAVLMAATVTPGLAQAQVPADMRSEAMILLRACSADYDRLCSNVTPGGGRILACLKSHPDQLSAACAQVMPRAQTLRDRAITAGVVPK</sequence>
<dbReference type="Proteomes" id="UP000594621">
    <property type="component" value="Chromosome"/>
</dbReference>
<keyword evidence="1" id="KW-0732">Signal</keyword>
<gene>
    <name evidence="2" type="ORF">IC761_04020</name>
</gene>